<dbReference type="Proteomes" id="UP000636755">
    <property type="component" value="Unassembled WGS sequence"/>
</dbReference>
<accession>A0ABR7HNV0</accession>
<feature type="signal peptide" evidence="1">
    <location>
        <begin position="1"/>
        <end position="18"/>
    </location>
</feature>
<dbReference type="RefSeq" id="WP_186936351.1">
    <property type="nucleotide sequence ID" value="NZ_JACOPS010000007.1"/>
</dbReference>
<dbReference type="PROSITE" id="PS51257">
    <property type="entry name" value="PROKAR_LIPOPROTEIN"/>
    <property type="match status" value="1"/>
</dbReference>
<keyword evidence="1" id="KW-0732">Signal</keyword>
<reference evidence="2 3" key="1">
    <citation type="submission" date="2020-08" db="EMBL/GenBank/DDBJ databases">
        <title>Genome public.</title>
        <authorList>
            <person name="Liu C."/>
            <person name="Sun Q."/>
        </authorList>
    </citation>
    <scope>NUCLEOTIDE SEQUENCE [LARGE SCALE GENOMIC DNA]</scope>
    <source>
        <strain evidence="2 3">NSJ-71</strain>
    </source>
</reference>
<evidence type="ECO:0000313" key="2">
    <source>
        <dbReference type="EMBL" id="MBC5729136.1"/>
    </source>
</evidence>
<organism evidence="2 3">
    <name type="scientific">Ruminococcus intestinalis</name>
    <dbReference type="NCBI Taxonomy" id="2763066"/>
    <lineage>
        <taxon>Bacteria</taxon>
        <taxon>Bacillati</taxon>
        <taxon>Bacillota</taxon>
        <taxon>Clostridia</taxon>
        <taxon>Eubacteriales</taxon>
        <taxon>Oscillospiraceae</taxon>
        <taxon>Ruminococcus</taxon>
    </lineage>
</organism>
<protein>
    <recommendedName>
        <fullName evidence="4">DUF4163 domain-containing protein</fullName>
    </recommendedName>
</protein>
<sequence>MKKIVPVLFALVLAFSFAACKEQKTIVKGGTASLDEILAYTKEKAQEDSTNVNGKRYNINIEKFTERYNEIMFRSGGDEYLSMENWKRLGETKKDANGVEYFCYYYDIDNAELTVAVESRSHKIMNVGCGTTMSKYVSIDGEHQYSERILNMSAVMAAAVGGYTSDDVELFEKIFNETTFENKSSLAYENNIFNLTTGKKGKKDENNDSTMLFRYFPVTDEHLVEWNIPTYSE</sequence>
<gene>
    <name evidence="2" type="ORF">H8R91_11510</name>
</gene>
<feature type="chain" id="PRO_5046383208" description="DUF4163 domain-containing protein" evidence="1">
    <location>
        <begin position="19"/>
        <end position="233"/>
    </location>
</feature>
<evidence type="ECO:0000313" key="3">
    <source>
        <dbReference type="Proteomes" id="UP000636755"/>
    </source>
</evidence>
<evidence type="ECO:0008006" key="4">
    <source>
        <dbReference type="Google" id="ProtNLM"/>
    </source>
</evidence>
<evidence type="ECO:0000256" key="1">
    <source>
        <dbReference type="SAM" id="SignalP"/>
    </source>
</evidence>
<comment type="caution">
    <text evidence="2">The sequence shown here is derived from an EMBL/GenBank/DDBJ whole genome shotgun (WGS) entry which is preliminary data.</text>
</comment>
<name>A0ABR7HNV0_9FIRM</name>
<proteinExistence type="predicted"/>
<keyword evidence="3" id="KW-1185">Reference proteome</keyword>
<dbReference type="EMBL" id="JACOPS010000007">
    <property type="protein sequence ID" value="MBC5729136.1"/>
    <property type="molecule type" value="Genomic_DNA"/>
</dbReference>